<evidence type="ECO:0000313" key="1">
    <source>
        <dbReference type="EMBL" id="GAH66829.1"/>
    </source>
</evidence>
<dbReference type="EMBL" id="BARU01025471">
    <property type="protein sequence ID" value="GAH66829.1"/>
    <property type="molecule type" value="Genomic_DNA"/>
</dbReference>
<comment type="caution">
    <text evidence="1">The sequence shown here is derived from an EMBL/GenBank/DDBJ whole genome shotgun (WGS) entry which is preliminary data.</text>
</comment>
<feature type="non-terminal residue" evidence="1">
    <location>
        <position position="34"/>
    </location>
</feature>
<sequence length="34" mass="4035">MNVLKEMKIERVREEENQIIVITTGAKYVIDKSR</sequence>
<reference evidence="1" key="1">
    <citation type="journal article" date="2014" name="Front. Microbiol.">
        <title>High frequency of phylogenetically diverse reductive dehalogenase-homologous genes in deep subseafloor sedimentary metagenomes.</title>
        <authorList>
            <person name="Kawai M."/>
            <person name="Futagami T."/>
            <person name="Toyoda A."/>
            <person name="Takaki Y."/>
            <person name="Nishi S."/>
            <person name="Hori S."/>
            <person name="Arai W."/>
            <person name="Tsubouchi T."/>
            <person name="Morono Y."/>
            <person name="Uchiyama I."/>
            <person name="Ito T."/>
            <person name="Fujiyama A."/>
            <person name="Inagaki F."/>
            <person name="Takami H."/>
        </authorList>
    </citation>
    <scope>NUCLEOTIDE SEQUENCE</scope>
    <source>
        <strain evidence="1">Expedition CK06-06</strain>
    </source>
</reference>
<dbReference type="AlphaFoldDB" id="X1IL32"/>
<name>X1IL32_9ZZZZ</name>
<organism evidence="1">
    <name type="scientific">marine sediment metagenome</name>
    <dbReference type="NCBI Taxonomy" id="412755"/>
    <lineage>
        <taxon>unclassified sequences</taxon>
        <taxon>metagenomes</taxon>
        <taxon>ecological metagenomes</taxon>
    </lineage>
</organism>
<accession>X1IL32</accession>
<proteinExistence type="predicted"/>
<gene>
    <name evidence="1" type="ORF">S03H2_41035</name>
</gene>
<protein>
    <submittedName>
        <fullName evidence="1">Uncharacterized protein</fullName>
    </submittedName>
</protein>